<dbReference type="EMBL" id="VJMJ01000153">
    <property type="protein sequence ID" value="KAF0730569.1"/>
    <property type="molecule type" value="Genomic_DNA"/>
</dbReference>
<reference evidence="3 4" key="1">
    <citation type="submission" date="2019-07" db="EMBL/GenBank/DDBJ databases">
        <title>Genomics analysis of Aphanomyces spp. identifies a new class of oomycete effector associated with host adaptation.</title>
        <authorList>
            <person name="Gaulin E."/>
        </authorList>
    </citation>
    <scope>NUCLEOTIDE SEQUENCE [LARGE SCALE GENOMIC DNA]</scope>
    <source>
        <strain evidence="3 4">ATCC 201684</strain>
    </source>
</reference>
<feature type="coiled-coil region" evidence="1">
    <location>
        <begin position="727"/>
        <end position="853"/>
    </location>
</feature>
<accession>A0A6G0WSV4</accession>
<evidence type="ECO:0000313" key="3">
    <source>
        <dbReference type="EMBL" id="KAF0730569.1"/>
    </source>
</evidence>
<dbReference type="GO" id="GO:0051310">
    <property type="term" value="P:metaphase chromosome alignment"/>
    <property type="evidence" value="ECO:0007669"/>
    <property type="project" value="TreeGrafter"/>
</dbReference>
<dbReference type="VEuPathDB" id="FungiDB:AeMF1_004442"/>
<dbReference type="PANTHER" id="PTHR18874">
    <property type="entry name" value="CMF/LEK/CENP CELL DIVISION-RELATED"/>
    <property type="match status" value="1"/>
</dbReference>
<keyword evidence="4" id="KW-1185">Reference proteome</keyword>
<keyword evidence="1" id="KW-0175">Coiled coil</keyword>
<feature type="coiled-coil region" evidence="1">
    <location>
        <begin position="170"/>
        <end position="204"/>
    </location>
</feature>
<dbReference type="GO" id="GO:0008017">
    <property type="term" value="F:microtubule binding"/>
    <property type="evidence" value="ECO:0007669"/>
    <property type="project" value="InterPro"/>
</dbReference>
<protein>
    <submittedName>
        <fullName evidence="3">Uncharacterized protein</fullName>
    </submittedName>
</protein>
<feature type="coiled-coil region" evidence="1">
    <location>
        <begin position="988"/>
        <end position="1088"/>
    </location>
</feature>
<dbReference type="InterPro" id="IPR043513">
    <property type="entry name" value="Cenp-F"/>
</dbReference>
<dbReference type="PANTHER" id="PTHR18874:SF10">
    <property type="entry name" value="CENTROMERE PROTEIN F"/>
    <property type="match status" value="1"/>
</dbReference>
<proteinExistence type="predicted"/>
<dbReference type="AlphaFoldDB" id="A0A6G0WSV4"/>
<feature type="region of interest" description="Disordered" evidence="2">
    <location>
        <begin position="964"/>
        <end position="988"/>
    </location>
</feature>
<sequence length="1113" mass="122833">MRATSRPSSAPPSRLPTSPTAKSKRTSIPAPTTSTGSPRRSPTKSTLNSSPASSSLTSPKANKTLSKQQTTKITPPPPPPQSTTRATTDKAKPATPHYLKTTKASVVQSVAKSNATSTKATGGASKKPQAVAAPSPIDLTVQDMQATLNEHISQQTSSLQRQLDDAVARNGQLQLQLDAAVMAKQELEDALEKTEAANADFAKACARYKADCESFAAKAIEWKQKYDAMATSSKLLEQRKGAAAKSRAMEKRIQYLAQDVAHTAEAVGGTSVMDYKIHAVPEGDEDEANFERCESHLDALQKELKRLNERVKGMDADGFAKMEQALADAKALAAAREGDLVDMKAKLMHLAKAHCAETDEALAKVAALEAQRVEDARAFDAERMASEDAHGQLERAEQSLAKLRFDKQLLAERFAALQTAQRETQARLDDLDETKARMKKIKHLKDELAEATAHNSSVDNVDTLDFSVAHAALQDECVRLQETTEEQRQFAASQELVVGVLQKELNLMMDTVQQLRDAAASALERQPSSPKQQQQQQQLGRELYLAAIEAYALEAQAKHEEVQALRAKVDDVAVERRGLLEKIDDLEQQARGEREQLEENFQALSNEKRELEAQVEEMQATMDAMAMESKDLKEQLASSRYNLAKVERKSAAIDDDMLEIHAEKQTLHDALKQSTDQVAALKSQLEAQSATAAELKARLDATTKLTHDLAAQVKHFPSREEKLRFVIEQLEAQEAAADAKQTELDKAIATMEETIQVLQSEAETSLEEIQQLLETQRALEMQLATAKMENSSLQELVTKVQVGSTRLQTIMEQDKEELIDSYVDEVGRLQKRIDKLEKNAEDDAERTQTLAQERDEFERACRDAVQKCVKMDAAWKRAQESAAASEKRVHALEAELAAQVASLTRALDDKTTVVCELQANAAALEAAVATLQAEKAQYKTEVHAIEAILHENSPLQKTVDVLSNAKQDKARSPKSGASGKSKSPHTEIKQLRQRVKDLEMEKELLQAELEQANATRASSKHKQDAALYAAQVEELEEKLAEQTAMYLASVKQAQQEYKELEGQYQAKIRHLEMELHLDEARIEALEGRLAETLSSRQSSAAAATSPAHRRSRH</sequence>
<dbReference type="GO" id="GO:0005634">
    <property type="term" value="C:nucleus"/>
    <property type="evidence" value="ECO:0007669"/>
    <property type="project" value="TreeGrafter"/>
</dbReference>
<dbReference type="GO" id="GO:0010389">
    <property type="term" value="P:regulation of G2/M transition of mitotic cell cycle"/>
    <property type="evidence" value="ECO:0007669"/>
    <property type="project" value="TreeGrafter"/>
</dbReference>
<gene>
    <name evidence="3" type="ORF">Ae201684_011991</name>
</gene>
<evidence type="ECO:0000313" key="4">
    <source>
        <dbReference type="Proteomes" id="UP000481153"/>
    </source>
</evidence>
<organism evidence="3 4">
    <name type="scientific">Aphanomyces euteiches</name>
    <dbReference type="NCBI Taxonomy" id="100861"/>
    <lineage>
        <taxon>Eukaryota</taxon>
        <taxon>Sar</taxon>
        <taxon>Stramenopiles</taxon>
        <taxon>Oomycota</taxon>
        <taxon>Saprolegniomycetes</taxon>
        <taxon>Saprolegniales</taxon>
        <taxon>Verrucalvaceae</taxon>
        <taxon>Aphanomyces</taxon>
    </lineage>
</organism>
<dbReference type="Proteomes" id="UP000481153">
    <property type="component" value="Unassembled WGS sequence"/>
</dbReference>
<dbReference type="GO" id="GO:0000922">
    <property type="term" value="C:spindle pole"/>
    <property type="evidence" value="ECO:0007669"/>
    <property type="project" value="TreeGrafter"/>
</dbReference>
<feature type="region of interest" description="Disordered" evidence="2">
    <location>
        <begin position="1"/>
        <end position="106"/>
    </location>
</feature>
<dbReference type="GO" id="GO:0070840">
    <property type="term" value="F:dynein complex binding"/>
    <property type="evidence" value="ECO:0007669"/>
    <property type="project" value="TreeGrafter"/>
</dbReference>
<evidence type="ECO:0000256" key="1">
    <source>
        <dbReference type="SAM" id="Coils"/>
    </source>
</evidence>
<dbReference type="GO" id="GO:0000278">
    <property type="term" value="P:mitotic cell cycle"/>
    <property type="evidence" value="ECO:0007669"/>
    <property type="project" value="TreeGrafter"/>
</dbReference>
<feature type="coiled-coil region" evidence="1">
    <location>
        <begin position="548"/>
        <end position="698"/>
    </location>
</feature>
<feature type="compositionally biased region" description="Low complexity" evidence="2">
    <location>
        <begin position="29"/>
        <end position="61"/>
    </location>
</feature>
<feature type="compositionally biased region" description="Low complexity" evidence="2">
    <location>
        <begin position="1094"/>
        <end position="1106"/>
    </location>
</feature>
<evidence type="ECO:0000256" key="2">
    <source>
        <dbReference type="SAM" id="MobiDB-lite"/>
    </source>
</evidence>
<feature type="coiled-coil region" evidence="1">
    <location>
        <begin position="393"/>
        <end position="451"/>
    </location>
</feature>
<feature type="region of interest" description="Disordered" evidence="2">
    <location>
        <begin position="1092"/>
        <end position="1113"/>
    </location>
</feature>
<comment type="caution">
    <text evidence="3">The sequence shown here is derived from an EMBL/GenBank/DDBJ whole genome shotgun (WGS) entry which is preliminary data.</text>
</comment>
<dbReference type="GO" id="GO:0000775">
    <property type="term" value="C:chromosome, centromeric region"/>
    <property type="evidence" value="ECO:0007669"/>
    <property type="project" value="InterPro"/>
</dbReference>
<feature type="coiled-coil region" evidence="1">
    <location>
        <begin position="290"/>
        <end position="317"/>
    </location>
</feature>
<feature type="coiled-coil region" evidence="1">
    <location>
        <begin position="921"/>
        <end position="948"/>
    </location>
</feature>
<name>A0A6G0WSV4_9STRA</name>